<gene>
    <name evidence="9" type="ORF">BCF89_10919</name>
</gene>
<dbReference type="Gene3D" id="1.10.3720.10">
    <property type="entry name" value="MetI-like"/>
    <property type="match status" value="2"/>
</dbReference>
<comment type="caution">
    <text evidence="9">The sequence shown here is derived from an EMBL/GenBank/DDBJ whole genome shotgun (WGS) entry which is preliminary data.</text>
</comment>
<evidence type="ECO:0000256" key="5">
    <source>
        <dbReference type="ARBA" id="ARBA00022989"/>
    </source>
</evidence>
<keyword evidence="10" id="KW-1185">Reference proteome</keyword>
<feature type="transmembrane region" description="Helical" evidence="7">
    <location>
        <begin position="237"/>
        <end position="259"/>
    </location>
</feature>
<feature type="domain" description="ABC transmembrane type-1" evidence="8">
    <location>
        <begin position="112"/>
        <end position="298"/>
    </location>
</feature>
<name>A0A2W7G2F8_9BACT</name>
<dbReference type="SUPFAM" id="SSF161098">
    <property type="entry name" value="MetI-like"/>
    <property type="match status" value="2"/>
</dbReference>
<keyword evidence="2 7" id="KW-0813">Transport</keyword>
<evidence type="ECO:0000256" key="1">
    <source>
        <dbReference type="ARBA" id="ARBA00004651"/>
    </source>
</evidence>
<reference evidence="9 10" key="1">
    <citation type="submission" date="2018-06" db="EMBL/GenBank/DDBJ databases">
        <title>Genomic Encyclopedia of Archaeal and Bacterial Type Strains, Phase II (KMG-II): from individual species to whole genera.</title>
        <authorList>
            <person name="Goeker M."/>
        </authorList>
    </citation>
    <scope>NUCLEOTIDE SEQUENCE [LARGE SCALE GENOMIC DNA]</scope>
    <source>
        <strain evidence="9 10">ATCC 51348</strain>
    </source>
</reference>
<organism evidence="9 10">
    <name type="scientific">Metamycoplasma auris</name>
    <dbReference type="NCBI Taxonomy" id="51363"/>
    <lineage>
        <taxon>Bacteria</taxon>
        <taxon>Bacillati</taxon>
        <taxon>Mycoplasmatota</taxon>
        <taxon>Mycoplasmoidales</taxon>
        <taxon>Metamycoplasmataceae</taxon>
        <taxon>Metamycoplasma</taxon>
    </lineage>
</organism>
<dbReference type="GO" id="GO:0005886">
    <property type="term" value="C:plasma membrane"/>
    <property type="evidence" value="ECO:0007669"/>
    <property type="project" value="UniProtKB-SubCell"/>
</dbReference>
<comment type="similarity">
    <text evidence="7">Belongs to the binding-protein-dependent transport system permease family.</text>
</comment>
<feature type="transmembrane region" description="Helical" evidence="7">
    <location>
        <begin position="111"/>
        <end position="135"/>
    </location>
</feature>
<dbReference type="InterPro" id="IPR035906">
    <property type="entry name" value="MetI-like_sf"/>
</dbReference>
<dbReference type="PROSITE" id="PS50928">
    <property type="entry name" value="ABC_TM1"/>
    <property type="match status" value="2"/>
</dbReference>
<evidence type="ECO:0000256" key="2">
    <source>
        <dbReference type="ARBA" id="ARBA00022448"/>
    </source>
</evidence>
<keyword evidence="6 7" id="KW-0472">Membrane</keyword>
<evidence type="ECO:0000256" key="7">
    <source>
        <dbReference type="RuleBase" id="RU363032"/>
    </source>
</evidence>
<sequence length="737" mass="85082">MSSKDTKKNNCEFNSESKKEFIVQKISNYFNPQFIDINNQKVTKKFPWLKIFGWVAFVIIIVLMITTIKPDFQNWNEFWKQIGFFFRTNQIAEVGASEFTPLETFIRGLEFLWTTISYSILGTIFGILISVPLALLSSKNFIKNKFIYIPFRILMSIVRAVPPVVFAFIFFFLFTPSLAAMFSIMVFVSSLMTKWLYEDLDTYDMNSYQGTIAIGNTKALAFKSSVLPYLMKRIVSYGFYSFEMVIRFAAILSIVGIGTIGQLLSDQYATENNFSHMSIVLWTLVIAMIVIESLNFLIKKYILEYTHKHPKIDDSLPYEKQLEQLKSQKSKMYIFKIFIIILIVSLLVASLTQIEWGIGNEIKISQFKEGIGKLFNPDWSLFQINDWAGTKTSVIPLGVEAFLVAIASSIIGLFFALIFGILASKNITKWFAYPFKLMIIVIRAIPAFTFAALFLILSKDSKLFVGVLSLGIHSIGMLGKLVMESVEKIPKKTFDALNAAGATWFQKIKFVVFKSIMPQALSNFLYRVEINFKSTVVIGAVGASDFGFQISTYSSQTSNWDKLASYLIFTIVILLILEQISDLVRSKLMTGYFFNQDVWFKRLMNKRKLTRSLALSIINNEIFRSDIRYANYMLAKHQFDKLFVYKYNLINNKLPDKQTLIQLRKEYKNYLKAYSNEIIRISKETKQLYKEVYSQTMNNQKTLKNWFKKNQIAKKSANIAIDKYFESYAKKGSYLWT</sequence>
<protein>
    <submittedName>
        <fullName evidence="9">ABC-type phosphate/phosphonate transport system permease subunit</fullName>
    </submittedName>
</protein>
<dbReference type="PANTHER" id="PTHR30043:SF1">
    <property type="entry name" value="ABC TRANSPORT SYSTEM PERMEASE PROTEIN P69"/>
    <property type="match status" value="1"/>
</dbReference>
<proteinExistence type="inferred from homology"/>
<dbReference type="InterPro" id="IPR000515">
    <property type="entry name" value="MetI-like"/>
</dbReference>
<dbReference type="OrthoDB" id="8557224at2"/>
<feature type="transmembrane region" description="Helical" evidence="7">
    <location>
        <begin position="333"/>
        <end position="354"/>
    </location>
</feature>
<feature type="transmembrane region" description="Helical" evidence="7">
    <location>
        <begin position="401"/>
        <end position="423"/>
    </location>
</feature>
<dbReference type="EMBL" id="QKUB01000009">
    <property type="protein sequence ID" value="PZV99250.1"/>
    <property type="molecule type" value="Genomic_DNA"/>
</dbReference>
<feature type="transmembrane region" description="Helical" evidence="7">
    <location>
        <begin position="279"/>
        <end position="298"/>
    </location>
</feature>
<evidence type="ECO:0000256" key="6">
    <source>
        <dbReference type="ARBA" id="ARBA00023136"/>
    </source>
</evidence>
<keyword evidence="4 7" id="KW-0812">Transmembrane</keyword>
<dbReference type="AlphaFoldDB" id="A0A2W7G2F8"/>
<dbReference type="RefSeq" id="WP_111518789.1">
    <property type="nucleotide sequence ID" value="NZ_QKUB01000009.1"/>
</dbReference>
<feature type="transmembrane region" description="Helical" evidence="7">
    <location>
        <begin position="178"/>
        <end position="197"/>
    </location>
</feature>
<dbReference type="CDD" id="cd06261">
    <property type="entry name" value="TM_PBP2"/>
    <property type="match status" value="2"/>
</dbReference>
<keyword evidence="3" id="KW-1003">Cell membrane</keyword>
<evidence type="ECO:0000313" key="9">
    <source>
        <dbReference type="EMBL" id="PZV99250.1"/>
    </source>
</evidence>
<keyword evidence="5 7" id="KW-1133">Transmembrane helix</keyword>
<comment type="subcellular location">
    <subcellularLocation>
        <location evidence="1 7">Cell membrane</location>
        <topology evidence="1 7">Multi-pass membrane protein</topology>
    </subcellularLocation>
</comment>
<feature type="transmembrane region" description="Helical" evidence="7">
    <location>
        <begin position="435"/>
        <end position="457"/>
    </location>
</feature>
<evidence type="ECO:0000313" key="10">
    <source>
        <dbReference type="Proteomes" id="UP000249646"/>
    </source>
</evidence>
<feature type="transmembrane region" description="Helical" evidence="7">
    <location>
        <begin position="463"/>
        <end position="483"/>
    </location>
</feature>
<evidence type="ECO:0000259" key="8">
    <source>
        <dbReference type="PROSITE" id="PS50928"/>
    </source>
</evidence>
<feature type="domain" description="ABC transmembrane type-1" evidence="8">
    <location>
        <begin position="398"/>
        <end position="581"/>
    </location>
</feature>
<evidence type="ECO:0000256" key="3">
    <source>
        <dbReference type="ARBA" id="ARBA00022475"/>
    </source>
</evidence>
<evidence type="ECO:0000256" key="4">
    <source>
        <dbReference type="ARBA" id="ARBA00022692"/>
    </source>
</evidence>
<dbReference type="PANTHER" id="PTHR30043">
    <property type="entry name" value="PHOSPHONATES TRANSPORT SYSTEM PERMEASE PROTEIN"/>
    <property type="match status" value="1"/>
</dbReference>
<dbReference type="GO" id="GO:0055085">
    <property type="term" value="P:transmembrane transport"/>
    <property type="evidence" value="ECO:0007669"/>
    <property type="project" value="InterPro"/>
</dbReference>
<dbReference type="Pfam" id="PF00528">
    <property type="entry name" value="BPD_transp_1"/>
    <property type="match status" value="1"/>
</dbReference>
<accession>A0A2W7G2F8</accession>
<feature type="transmembrane region" description="Helical" evidence="7">
    <location>
        <begin position="563"/>
        <end position="580"/>
    </location>
</feature>
<feature type="transmembrane region" description="Helical" evidence="7">
    <location>
        <begin position="48"/>
        <end position="68"/>
    </location>
</feature>
<feature type="transmembrane region" description="Helical" evidence="7">
    <location>
        <begin position="147"/>
        <end position="172"/>
    </location>
</feature>
<dbReference type="Proteomes" id="UP000249646">
    <property type="component" value="Unassembled WGS sequence"/>
</dbReference>